<reference evidence="2 3" key="1">
    <citation type="journal article" date="2019" name="Int. J. Syst. Evol. Microbiol.">
        <title>The Global Catalogue of Microorganisms (GCM) 10K type strain sequencing project: providing services to taxonomists for standard genome sequencing and annotation.</title>
        <authorList>
            <consortium name="The Broad Institute Genomics Platform"/>
            <consortium name="The Broad Institute Genome Sequencing Center for Infectious Disease"/>
            <person name="Wu L."/>
            <person name="Ma J."/>
        </authorList>
    </citation>
    <scope>NUCLEOTIDE SEQUENCE [LARGE SCALE GENOMIC DNA]</scope>
    <source>
        <strain evidence="2 3">JCM 14545</strain>
    </source>
</reference>
<feature type="domain" description="Glyoxalase-like" evidence="1">
    <location>
        <begin position="5"/>
        <end position="170"/>
    </location>
</feature>
<evidence type="ECO:0000313" key="3">
    <source>
        <dbReference type="Proteomes" id="UP001501116"/>
    </source>
</evidence>
<evidence type="ECO:0000313" key="2">
    <source>
        <dbReference type="EMBL" id="GAA1959068.1"/>
    </source>
</evidence>
<comment type="caution">
    <text evidence="2">The sequence shown here is derived from an EMBL/GenBank/DDBJ whole genome shotgun (WGS) entry which is preliminary data.</text>
</comment>
<protein>
    <recommendedName>
        <fullName evidence="1">Glyoxalase-like domain-containing protein</fullName>
    </recommendedName>
</protein>
<gene>
    <name evidence="2" type="ORF">GCM10009754_31870</name>
</gene>
<accession>A0ABN2QVW3</accession>
<evidence type="ECO:0000259" key="1">
    <source>
        <dbReference type="Pfam" id="PF13468"/>
    </source>
</evidence>
<dbReference type="SUPFAM" id="SSF54593">
    <property type="entry name" value="Glyoxalase/Bleomycin resistance protein/Dihydroxybiphenyl dioxygenase"/>
    <property type="match status" value="1"/>
</dbReference>
<dbReference type="InterPro" id="IPR029068">
    <property type="entry name" value="Glyas_Bleomycin-R_OHBP_Dase"/>
</dbReference>
<dbReference type="InterPro" id="IPR025870">
    <property type="entry name" value="Glyoxalase-like_dom"/>
</dbReference>
<proteinExistence type="predicted"/>
<dbReference type="Proteomes" id="UP001501116">
    <property type="component" value="Unassembled WGS sequence"/>
</dbReference>
<name>A0ABN2QVW3_9PSEU</name>
<sequence length="231" mass="25423">MLCRVDDIRSTVEEFTGLGFSVAWGSAPEKARNALVWFEEGPFLEFFEFPSALRALRWPVAASFGRGMGDRLAKWASGDDGWRDVALETDDTGLARVRETLRAAGVPVSRIFRNGRVRPDGRRVRYQLVAPRPATLPFVVSAYDPPQRPASITHANGATGVTAVHYGVRPEHRDGYDRLIGDDPWLRPRTAVVTGVLEVELAGLTAPLDPALVRGVALVPARSTQHQENQQ</sequence>
<organism evidence="2 3">
    <name type="scientific">Amycolatopsis minnesotensis</name>
    <dbReference type="NCBI Taxonomy" id="337894"/>
    <lineage>
        <taxon>Bacteria</taxon>
        <taxon>Bacillati</taxon>
        <taxon>Actinomycetota</taxon>
        <taxon>Actinomycetes</taxon>
        <taxon>Pseudonocardiales</taxon>
        <taxon>Pseudonocardiaceae</taxon>
        <taxon>Amycolatopsis</taxon>
    </lineage>
</organism>
<dbReference type="Pfam" id="PF13468">
    <property type="entry name" value="Glyoxalase_3"/>
    <property type="match status" value="1"/>
</dbReference>
<dbReference type="Gene3D" id="3.10.180.10">
    <property type="entry name" value="2,3-Dihydroxybiphenyl 1,2-Dioxygenase, domain 1"/>
    <property type="match status" value="1"/>
</dbReference>
<dbReference type="EMBL" id="BAAANN010000011">
    <property type="protein sequence ID" value="GAA1959068.1"/>
    <property type="molecule type" value="Genomic_DNA"/>
</dbReference>
<keyword evidence="3" id="KW-1185">Reference proteome</keyword>